<name>A0ACB8RMI5_9AGAM</name>
<gene>
    <name evidence="1" type="ORF">FA95DRAFT_124161</name>
</gene>
<evidence type="ECO:0000313" key="1">
    <source>
        <dbReference type="EMBL" id="KAI0045401.1"/>
    </source>
</evidence>
<proteinExistence type="predicted"/>
<organism evidence="1 2">
    <name type="scientific">Auriscalpium vulgare</name>
    <dbReference type="NCBI Taxonomy" id="40419"/>
    <lineage>
        <taxon>Eukaryota</taxon>
        <taxon>Fungi</taxon>
        <taxon>Dikarya</taxon>
        <taxon>Basidiomycota</taxon>
        <taxon>Agaricomycotina</taxon>
        <taxon>Agaricomycetes</taxon>
        <taxon>Russulales</taxon>
        <taxon>Auriscalpiaceae</taxon>
        <taxon>Auriscalpium</taxon>
    </lineage>
</organism>
<reference evidence="1" key="2">
    <citation type="journal article" date="2022" name="New Phytol.">
        <title>Evolutionary transition to the ectomycorrhizal habit in the genomes of a hyperdiverse lineage of mushroom-forming fungi.</title>
        <authorList>
            <person name="Looney B."/>
            <person name="Miyauchi S."/>
            <person name="Morin E."/>
            <person name="Drula E."/>
            <person name="Courty P.E."/>
            <person name="Kohler A."/>
            <person name="Kuo A."/>
            <person name="LaButti K."/>
            <person name="Pangilinan J."/>
            <person name="Lipzen A."/>
            <person name="Riley R."/>
            <person name="Andreopoulos W."/>
            <person name="He G."/>
            <person name="Johnson J."/>
            <person name="Nolan M."/>
            <person name="Tritt A."/>
            <person name="Barry K.W."/>
            <person name="Grigoriev I.V."/>
            <person name="Nagy L.G."/>
            <person name="Hibbett D."/>
            <person name="Henrissat B."/>
            <person name="Matheny P.B."/>
            <person name="Labbe J."/>
            <person name="Martin F.M."/>
        </authorList>
    </citation>
    <scope>NUCLEOTIDE SEQUENCE</scope>
    <source>
        <strain evidence="1">FP105234-sp</strain>
    </source>
</reference>
<dbReference type="Proteomes" id="UP000814033">
    <property type="component" value="Unassembled WGS sequence"/>
</dbReference>
<keyword evidence="2" id="KW-1185">Reference proteome</keyword>
<sequence>MDVTSARLQSVPPAAFWEEVTASRLAPGQLRGVLQFHDDTIRHTSIQSLNDSLHALHRDLEDHDSRTSEELRAMEEADGAIQSRLRDQRQMIERAIHRLSSQYYHFLPISRLPHEVLSEVFKILWIVEPPCRTREAKLGWITVTHVCRLWRQLSLDDPMLWQRISCDLGPDWVKTMFERAQSVPLCVEDMKPLGRILKPFERRLIIDHIPSIRELSLYSDGESRNRLDEFVSPALSLERLDVCFSTNATVVFPPNFLDNCAPNLRSLRIVTSSKFPWRSPLLCGLTVLSMERPDPAFGVSSPMQDILDGLQNMPNLVELSLDLVLSTDGTPQRSVSLPNMKALSLHGSLHHLYTLLRYIHLPVTCKIKAGVSMKSSASAREQIHVEGMFAPRLVEDGGQRDVRTLSLHSFCLHDNREKKHRLTVAVSPGEAWPIIVKFKSRKWLGSGRTCRIIRSAIRLSGSPHLEELTVNNIVLDDDTWTAVASECPDLRILKVRGAAAISFFKFMLYSSAPTTKNVPQEQSPAMTTAHPESRDEDNATSDPQLSPIHFPALSSLSLRELHLDGYHVQTTLPYPGPDQTGTVDVDLPRWLAQRARDGHALARLRLGKNCRPTAEYLEALRQVVPDTTSTSVKT</sequence>
<evidence type="ECO:0000313" key="2">
    <source>
        <dbReference type="Proteomes" id="UP000814033"/>
    </source>
</evidence>
<dbReference type="EMBL" id="MU275952">
    <property type="protein sequence ID" value="KAI0045401.1"/>
    <property type="molecule type" value="Genomic_DNA"/>
</dbReference>
<accession>A0ACB8RMI5</accession>
<protein>
    <submittedName>
        <fullName evidence="1">Uncharacterized protein</fullName>
    </submittedName>
</protein>
<reference evidence="1" key="1">
    <citation type="submission" date="2021-02" db="EMBL/GenBank/DDBJ databases">
        <authorList>
            <consortium name="DOE Joint Genome Institute"/>
            <person name="Ahrendt S."/>
            <person name="Looney B.P."/>
            <person name="Miyauchi S."/>
            <person name="Morin E."/>
            <person name="Drula E."/>
            <person name="Courty P.E."/>
            <person name="Chicoki N."/>
            <person name="Fauchery L."/>
            <person name="Kohler A."/>
            <person name="Kuo A."/>
            <person name="Labutti K."/>
            <person name="Pangilinan J."/>
            <person name="Lipzen A."/>
            <person name="Riley R."/>
            <person name="Andreopoulos W."/>
            <person name="He G."/>
            <person name="Johnson J."/>
            <person name="Barry K.W."/>
            <person name="Grigoriev I.V."/>
            <person name="Nagy L."/>
            <person name="Hibbett D."/>
            <person name="Henrissat B."/>
            <person name="Matheny P.B."/>
            <person name="Labbe J."/>
            <person name="Martin F."/>
        </authorList>
    </citation>
    <scope>NUCLEOTIDE SEQUENCE</scope>
    <source>
        <strain evidence="1">FP105234-sp</strain>
    </source>
</reference>
<comment type="caution">
    <text evidence="1">The sequence shown here is derived from an EMBL/GenBank/DDBJ whole genome shotgun (WGS) entry which is preliminary data.</text>
</comment>